<gene>
    <name evidence="2" type="ORF">NDU88_009482</name>
</gene>
<proteinExistence type="predicted"/>
<evidence type="ECO:0000313" key="3">
    <source>
        <dbReference type="Proteomes" id="UP001066276"/>
    </source>
</evidence>
<protein>
    <submittedName>
        <fullName evidence="2">Uncharacterized protein</fullName>
    </submittedName>
</protein>
<keyword evidence="3" id="KW-1185">Reference proteome</keyword>
<organism evidence="2 3">
    <name type="scientific">Pleurodeles waltl</name>
    <name type="common">Iberian ribbed newt</name>
    <dbReference type="NCBI Taxonomy" id="8319"/>
    <lineage>
        <taxon>Eukaryota</taxon>
        <taxon>Metazoa</taxon>
        <taxon>Chordata</taxon>
        <taxon>Craniata</taxon>
        <taxon>Vertebrata</taxon>
        <taxon>Euteleostomi</taxon>
        <taxon>Amphibia</taxon>
        <taxon>Batrachia</taxon>
        <taxon>Caudata</taxon>
        <taxon>Salamandroidea</taxon>
        <taxon>Salamandridae</taxon>
        <taxon>Pleurodelinae</taxon>
        <taxon>Pleurodeles</taxon>
    </lineage>
</organism>
<feature type="region of interest" description="Disordered" evidence="1">
    <location>
        <begin position="105"/>
        <end position="166"/>
    </location>
</feature>
<comment type="caution">
    <text evidence="2">The sequence shown here is derived from an EMBL/GenBank/DDBJ whole genome shotgun (WGS) entry which is preliminary data.</text>
</comment>
<accession>A0AAV7PVB0</accession>
<dbReference type="Proteomes" id="UP001066276">
    <property type="component" value="Chromosome 7"/>
</dbReference>
<feature type="compositionally biased region" description="Polar residues" evidence="1">
    <location>
        <begin position="106"/>
        <end position="122"/>
    </location>
</feature>
<name>A0AAV7PVB0_PLEWA</name>
<reference evidence="2" key="1">
    <citation type="journal article" date="2022" name="bioRxiv">
        <title>Sequencing and chromosome-scale assembly of the giantPleurodeles waltlgenome.</title>
        <authorList>
            <person name="Brown T."/>
            <person name="Elewa A."/>
            <person name="Iarovenko S."/>
            <person name="Subramanian E."/>
            <person name="Araus A.J."/>
            <person name="Petzold A."/>
            <person name="Susuki M."/>
            <person name="Suzuki K.-i.T."/>
            <person name="Hayashi T."/>
            <person name="Toyoda A."/>
            <person name="Oliveira C."/>
            <person name="Osipova E."/>
            <person name="Leigh N.D."/>
            <person name="Simon A."/>
            <person name="Yun M.H."/>
        </authorList>
    </citation>
    <scope>NUCLEOTIDE SEQUENCE</scope>
    <source>
        <strain evidence="2">20211129_DDA</strain>
        <tissue evidence="2">Liver</tissue>
    </source>
</reference>
<dbReference type="EMBL" id="JANPWB010000011">
    <property type="protein sequence ID" value="KAJ1131139.1"/>
    <property type="molecule type" value="Genomic_DNA"/>
</dbReference>
<sequence>MRKKKKLSPRIGSQPLNRPICKLRRDAAERTGTATSPPLQERLNNVTPSHRWTWCKAAIVLRSVRTERFGVSWEPGSEEWYGSGVHFAGRCERGDLEEHTDALPYTTGNNSLHEAARRSTTVPGLGEPSRTHTEVARERSGQCRASQGGGAKNILAPSAPRAMTRSKKQLGTALLHLYEGGAESGPNRGAKESAHIEKWSRKKAV</sequence>
<feature type="compositionally biased region" description="Basic and acidic residues" evidence="1">
    <location>
        <begin position="129"/>
        <end position="141"/>
    </location>
</feature>
<evidence type="ECO:0000256" key="1">
    <source>
        <dbReference type="SAM" id="MobiDB-lite"/>
    </source>
</evidence>
<feature type="region of interest" description="Disordered" evidence="1">
    <location>
        <begin position="180"/>
        <end position="205"/>
    </location>
</feature>
<feature type="region of interest" description="Disordered" evidence="1">
    <location>
        <begin position="1"/>
        <end position="21"/>
    </location>
</feature>
<dbReference type="AlphaFoldDB" id="A0AAV7PVB0"/>
<feature type="compositionally biased region" description="Basic and acidic residues" evidence="1">
    <location>
        <begin position="189"/>
        <end position="199"/>
    </location>
</feature>
<evidence type="ECO:0000313" key="2">
    <source>
        <dbReference type="EMBL" id="KAJ1131139.1"/>
    </source>
</evidence>